<keyword evidence="8" id="KW-1133">Transmembrane helix</keyword>
<reference evidence="11 12" key="1">
    <citation type="submission" date="2019-12" db="EMBL/GenBank/DDBJ databases">
        <title>Genomic-based taxomic classification of the family Erythrobacteraceae.</title>
        <authorList>
            <person name="Xu L."/>
        </authorList>
    </citation>
    <scope>NUCLEOTIDE SEQUENCE [LARGE SCALE GENOMIC DNA]</scope>
    <source>
        <strain evidence="11 12">DSM 16225</strain>
    </source>
</reference>
<evidence type="ECO:0000259" key="10">
    <source>
        <dbReference type="Pfam" id="PF13581"/>
    </source>
</evidence>
<dbReference type="InterPro" id="IPR011495">
    <property type="entry name" value="Sig_transdc_His_kin_sub2_dim/P"/>
</dbReference>
<keyword evidence="8" id="KW-0472">Membrane</keyword>
<accession>A0A844XXZ9</accession>
<dbReference type="InterPro" id="IPR036890">
    <property type="entry name" value="HATPase_C_sf"/>
</dbReference>
<dbReference type="GO" id="GO:0004673">
    <property type="term" value="F:protein histidine kinase activity"/>
    <property type="evidence" value="ECO:0007669"/>
    <property type="project" value="UniProtKB-EC"/>
</dbReference>
<evidence type="ECO:0000256" key="7">
    <source>
        <dbReference type="ARBA" id="ARBA00022840"/>
    </source>
</evidence>
<keyword evidence="3" id="KW-0597">Phosphoprotein</keyword>
<protein>
    <recommendedName>
        <fullName evidence="2">histidine kinase</fullName>
        <ecNumber evidence="2">2.7.13.3</ecNumber>
    </recommendedName>
</protein>
<comment type="caution">
    <text evidence="11">The sequence shown here is derived from an EMBL/GenBank/DDBJ whole genome shotgun (WGS) entry which is preliminary data.</text>
</comment>
<dbReference type="Proteomes" id="UP000444185">
    <property type="component" value="Unassembled WGS sequence"/>
</dbReference>
<dbReference type="Gene3D" id="3.30.565.10">
    <property type="entry name" value="Histidine kinase-like ATPase, C-terminal domain"/>
    <property type="match status" value="1"/>
</dbReference>
<organism evidence="11 12">
    <name type="scientific">Qipengyuania gaetbuli</name>
    <dbReference type="NCBI Taxonomy" id="266952"/>
    <lineage>
        <taxon>Bacteria</taxon>
        <taxon>Pseudomonadati</taxon>
        <taxon>Pseudomonadota</taxon>
        <taxon>Alphaproteobacteria</taxon>
        <taxon>Sphingomonadales</taxon>
        <taxon>Erythrobacteraceae</taxon>
        <taxon>Qipengyuania</taxon>
    </lineage>
</organism>
<feature type="domain" description="Histidine kinase/HSP90-like ATPase" evidence="10">
    <location>
        <begin position="230"/>
        <end position="308"/>
    </location>
</feature>
<gene>
    <name evidence="11" type="ORF">GRI42_06015</name>
</gene>
<keyword evidence="8" id="KW-0812">Transmembrane</keyword>
<feature type="transmembrane region" description="Helical" evidence="8">
    <location>
        <begin position="112"/>
        <end position="129"/>
    </location>
</feature>
<dbReference type="Pfam" id="PF07568">
    <property type="entry name" value="HisKA_2"/>
    <property type="match status" value="1"/>
</dbReference>
<proteinExistence type="predicted"/>
<dbReference type="AlphaFoldDB" id="A0A844XXZ9"/>
<dbReference type="InterPro" id="IPR003594">
    <property type="entry name" value="HATPase_dom"/>
</dbReference>
<keyword evidence="5" id="KW-0547">Nucleotide-binding</keyword>
<keyword evidence="12" id="KW-1185">Reference proteome</keyword>
<evidence type="ECO:0000256" key="4">
    <source>
        <dbReference type="ARBA" id="ARBA00022679"/>
    </source>
</evidence>
<dbReference type="GO" id="GO:0005524">
    <property type="term" value="F:ATP binding"/>
    <property type="evidence" value="ECO:0007669"/>
    <property type="project" value="UniProtKB-KW"/>
</dbReference>
<evidence type="ECO:0000256" key="2">
    <source>
        <dbReference type="ARBA" id="ARBA00012438"/>
    </source>
</evidence>
<feature type="transmembrane region" description="Helical" evidence="8">
    <location>
        <begin position="29"/>
        <end position="50"/>
    </location>
</feature>
<keyword evidence="4" id="KW-0808">Transferase</keyword>
<evidence type="ECO:0000259" key="9">
    <source>
        <dbReference type="Pfam" id="PF07568"/>
    </source>
</evidence>
<sequence length="350" mass="38991">MHFSPGKNAMQRLAQFDVTRQFLTRQGQFGAQITFGVLCSAAMISLRSVFDLWAPTSGPFALIYPTLLLVTLYGHWQAGMTAFAVTFFWAWYFVLPETRGFQFIDPADPPRVALNAACCLIVVIFAEAFRRAARRTVDEIQTAADRRLILLADLEHRTKNNFALVASMLEMQKRSASDPLIHEHLNDAAGRVRTFADAYSELALEQSETIEVDTKLFMDNLLDRLENAALPRNVRFFREVDPCKLPRETAAALGLYMNEAISNAIKYAFPEGRSGMIGVYFHVRDGGWRLTIEDDGLGLDSKGQNEKGLGSKLMEAFAMQAGAVHWAGPAMVGFKAELVCENISEQHAAL</sequence>
<evidence type="ECO:0000256" key="5">
    <source>
        <dbReference type="ARBA" id="ARBA00022741"/>
    </source>
</evidence>
<dbReference type="PANTHER" id="PTHR41523:SF8">
    <property type="entry name" value="ETHYLENE RESPONSE SENSOR PROTEIN"/>
    <property type="match status" value="1"/>
</dbReference>
<comment type="catalytic activity">
    <reaction evidence="1">
        <text>ATP + protein L-histidine = ADP + protein N-phospho-L-histidine.</text>
        <dbReference type="EC" id="2.7.13.3"/>
    </reaction>
</comment>
<dbReference type="Pfam" id="PF13581">
    <property type="entry name" value="HATPase_c_2"/>
    <property type="match status" value="1"/>
</dbReference>
<evidence type="ECO:0000313" key="12">
    <source>
        <dbReference type="Proteomes" id="UP000444185"/>
    </source>
</evidence>
<keyword evidence="7" id="KW-0067">ATP-binding</keyword>
<dbReference type="PANTHER" id="PTHR41523">
    <property type="entry name" value="TWO-COMPONENT SYSTEM SENSOR PROTEIN"/>
    <property type="match status" value="1"/>
</dbReference>
<name>A0A844XXZ9_9SPHN</name>
<evidence type="ECO:0000256" key="3">
    <source>
        <dbReference type="ARBA" id="ARBA00022553"/>
    </source>
</evidence>
<evidence type="ECO:0000256" key="6">
    <source>
        <dbReference type="ARBA" id="ARBA00022777"/>
    </source>
</evidence>
<dbReference type="SUPFAM" id="SSF55874">
    <property type="entry name" value="ATPase domain of HSP90 chaperone/DNA topoisomerase II/histidine kinase"/>
    <property type="match status" value="1"/>
</dbReference>
<evidence type="ECO:0000256" key="1">
    <source>
        <dbReference type="ARBA" id="ARBA00000085"/>
    </source>
</evidence>
<keyword evidence="6" id="KW-0418">Kinase</keyword>
<evidence type="ECO:0000313" key="11">
    <source>
        <dbReference type="EMBL" id="MXO50860.1"/>
    </source>
</evidence>
<dbReference type="EC" id="2.7.13.3" evidence="2"/>
<dbReference type="EMBL" id="WTYF01000004">
    <property type="protein sequence ID" value="MXO50860.1"/>
    <property type="molecule type" value="Genomic_DNA"/>
</dbReference>
<feature type="domain" description="Signal transduction histidine kinase subgroup 2 dimerisation and phosphoacceptor" evidence="9">
    <location>
        <begin position="154"/>
        <end position="227"/>
    </location>
</feature>
<feature type="transmembrane region" description="Helical" evidence="8">
    <location>
        <begin position="62"/>
        <end position="92"/>
    </location>
</feature>
<evidence type="ECO:0000256" key="8">
    <source>
        <dbReference type="SAM" id="Phobius"/>
    </source>
</evidence>